<evidence type="ECO:0000256" key="1">
    <source>
        <dbReference type="SAM" id="MobiDB-lite"/>
    </source>
</evidence>
<feature type="region of interest" description="Disordered" evidence="1">
    <location>
        <begin position="1"/>
        <end position="82"/>
    </location>
</feature>
<sequence>MNNYPPQPPSKNSNNRSLQMFNGSQPQAGYIMQTGNISPKQQTPRQQQQQISPAVSPKRRSPSPNINNSPQITGRSKTPNYNIRQLSSPLAYQSYVPQDGQDNSGFGGANNNNSARQYLFNQQFGGSQQQLQPIRSRDRRHRARNYRRTKCNYRVSGNQVDIERTDQDTFTHTLENSFPTVVLFDPVITSGIARFEVINVRFLLGVGIADESMHYGQNEWPSAKGKDMMIQYRNEGWIAHLGDEKIEGNEKFIAANDVVKLELNMVSQPKTLTFFVNGIQQKNYVVNIPRAVRFWAFLWQKGSSFQISKFDILPVTAVRHKDKMYRQWKYGKKWKNQDEKHNCVIQ</sequence>
<organism evidence="2 3">
    <name type="scientific">Streblomastix strix</name>
    <dbReference type="NCBI Taxonomy" id="222440"/>
    <lineage>
        <taxon>Eukaryota</taxon>
        <taxon>Metamonada</taxon>
        <taxon>Preaxostyla</taxon>
        <taxon>Oxymonadida</taxon>
        <taxon>Streblomastigidae</taxon>
        <taxon>Streblomastix</taxon>
    </lineage>
</organism>
<evidence type="ECO:0000313" key="2">
    <source>
        <dbReference type="EMBL" id="KAA6393126.1"/>
    </source>
</evidence>
<protein>
    <recommendedName>
        <fullName evidence="4">SPRY domain-containing protein</fullName>
    </recommendedName>
</protein>
<feature type="compositionally biased region" description="Polar residues" evidence="1">
    <location>
        <begin position="10"/>
        <end position="40"/>
    </location>
</feature>
<evidence type="ECO:0000313" key="3">
    <source>
        <dbReference type="Proteomes" id="UP000324800"/>
    </source>
</evidence>
<accession>A0A5J4WEH1</accession>
<dbReference type="Proteomes" id="UP000324800">
    <property type="component" value="Unassembled WGS sequence"/>
</dbReference>
<feature type="compositionally biased region" description="Low complexity" evidence="1">
    <location>
        <begin position="41"/>
        <end position="50"/>
    </location>
</feature>
<dbReference type="AlphaFoldDB" id="A0A5J4WEH1"/>
<feature type="compositionally biased region" description="Polar residues" evidence="1">
    <location>
        <begin position="62"/>
        <end position="82"/>
    </location>
</feature>
<dbReference type="InterPro" id="IPR043136">
    <property type="entry name" value="B30.2/SPRY_sf"/>
</dbReference>
<name>A0A5J4WEH1_9EUKA</name>
<evidence type="ECO:0008006" key="4">
    <source>
        <dbReference type="Google" id="ProtNLM"/>
    </source>
</evidence>
<feature type="region of interest" description="Disordered" evidence="1">
    <location>
        <begin position="94"/>
        <end position="113"/>
    </location>
</feature>
<proteinExistence type="predicted"/>
<dbReference type="EMBL" id="SNRW01002332">
    <property type="protein sequence ID" value="KAA6393126.1"/>
    <property type="molecule type" value="Genomic_DNA"/>
</dbReference>
<comment type="caution">
    <text evidence="2">The sequence shown here is derived from an EMBL/GenBank/DDBJ whole genome shotgun (WGS) entry which is preliminary data.</text>
</comment>
<dbReference type="Gene3D" id="2.60.120.920">
    <property type="match status" value="1"/>
</dbReference>
<gene>
    <name evidence="2" type="ORF">EZS28_011346</name>
</gene>
<reference evidence="2 3" key="1">
    <citation type="submission" date="2019-03" db="EMBL/GenBank/DDBJ databases">
        <title>Single cell metagenomics reveals metabolic interactions within the superorganism composed of flagellate Streblomastix strix and complex community of Bacteroidetes bacteria on its surface.</title>
        <authorList>
            <person name="Treitli S.C."/>
            <person name="Kolisko M."/>
            <person name="Husnik F."/>
            <person name="Keeling P."/>
            <person name="Hampl V."/>
        </authorList>
    </citation>
    <scope>NUCLEOTIDE SEQUENCE [LARGE SCALE GENOMIC DNA]</scope>
    <source>
        <strain evidence="2">ST1C</strain>
    </source>
</reference>
<feature type="region of interest" description="Disordered" evidence="1">
    <location>
        <begin position="124"/>
        <end position="143"/>
    </location>
</feature>